<dbReference type="AlphaFoldDB" id="A0A0A9YVI2"/>
<organism evidence="2">
    <name type="scientific">Lygus hesperus</name>
    <name type="common">Western plant bug</name>
    <dbReference type="NCBI Taxonomy" id="30085"/>
    <lineage>
        <taxon>Eukaryota</taxon>
        <taxon>Metazoa</taxon>
        <taxon>Ecdysozoa</taxon>
        <taxon>Arthropoda</taxon>
        <taxon>Hexapoda</taxon>
        <taxon>Insecta</taxon>
        <taxon>Pterygota</taxon>
        <taxon>Neoptera</taxon>
        <taxon>Paraneoptera</taxon>
        <taxon>Hemiptera</taxon>
        <taxon>Heteroptera</taxon>
        <taxon>Panheteroptera</taxon>
        <taxon>Cimicomorpha</taxon>
        <taxon>Miridae</taxon>
        <taxon>Mirini</taxon>
        <taxon>Lygus</taxon>
    </lineage>
</organism>
<accession>A0A0A9YVI2</accession>
<name>A0A0A9YVI2_LYGHE</name>
<feature type="compositionally biased region" description="Low complexity" evidence="1">
    <location>
        <begin position="71"/>
        <end position="86"/>
    </location>
</feature>
<proteinExistence type="predicted"/>
<evidence type="ECO:0000256" key="1">
    <source>
        <dbReference type="SAM" id="MobiDB-lite"/>
    </source>
</evidence>
<reference evidence="2" key="2">
    <citation type="submission" date="2014-07" db="EMBL/GenBank/DDBJ databases">
        <authorList>
            <person name="Hull J."/>
        </authorList>
    </citation>
    <scope>NUCLEOTIDE SEQUENCE</scope>
</reference>
<keyword evidence="2" id="KW-0418">Kinase</keyword>
<protein>
    <submittedName>
        <fullName evidence="2">Nucleoside diphosphate kinase</fullName>
    </submittedName>
</protein>
<dbReference type="GO" id="GO:0016301">
    <property type="term" value="F:kinase activity"/>
    <property type="evidence" value="ECO:0007669"/>
    <property type="project" value="UniProtKB-KW"/>
</dbReference>
<sequence length="168" mass="17843">MAGLGLHTHSGGVFGPDTVVLEDVGMTQVVNSPAAQLVDVGAQSVFQRGSVNAGAGILVQSPTHSIAAGLRNTTVSRSSSSTDGSRGQAHRRHIDRSHRSEMRTTDKRKKRPGKNRMDPADSVDVVSDDCATNPKNLERIHLGVVLNLEYRAEVALTELPHNSEGTGT</sequence>
<gene>
    <name evidence="2" type="primary">ndk_16</name>
    <name evidence="2" type="ORF">CM83_8728</name>
</gene>
<keyword evidence="2" id="KW-0808">Transferase</keyword>
<evidence type="ECO:0000313" key="2">
    <source>
        <dbReference type="EMBL" id="JAG36219.1"/>
    </source>
</evidence>
<dbReference type="EMBL" id="GBHO01007385">
    <property type="protein sequence ID" value="JAG36219.1"/>
    <property type="molecule type" value="Transcribed_RNA"/>
</dbReference>
<reference evidence="2" key="1">
    <citation type="journal article" date="2014" name="PLoS ONE">
        <title>Transcriptome-Based Identification of ABC Transporters in the Western Tarnished Plant Bug Lygus hesperus.</title>
        <authorList>
            <person name="Hull J.J."/>
            <person name="Chaney K."/>
            <person name="Geib S.M."/>
            <person name="Fabrick J.A."/>
            <person name="Brent C.S."/>
            <person name="Walsh D."/>
            <person name="Lavine L.C."/>
        </authorList>
    </citation>
    <scope>NUCLEOTIDE SEQUENCE</scope>
</reference>
<feature type="region of interest" description="Disordered" evidence="1">
    <location>
        <begin position="70"/>
        <end position="127"/>
    </location>
</feature>